<evidence type="ECO:0000313" key="3">
    <source>
        <dbReference type="EMBL" id="MBA2113168.1"/>
    </source>
</evidence>
<organism evidence="3 4">
    <name type="scientific">Bremerella alba</name>
    <dbReference type="NCBI Taxonomy" id="980252"/>
    <lineage>
        <taxon>Bacteria</taxon>
        <taxon>Pseudomonadati</taxon>
        <taxon>Planctomycetota</taxon>
        <taxon>Planctomycetia</taxon>
        <taxon>Pirellulales</taxon>
        <taxon>Pirellulaceae</taxon>
        <taxon>Bremerella</taxon>
    </lineage>
</organism>
<feature type="transmembrane region" description="Helical" evidence="2">
    <location>
        <begin position="110"/>
        <end position="135"/>
    </location>
</feature>
<keyword evidence="4" id="KW-1185">Reference proteome</keyword>
<feature type="region of interest" description="Disordered" evidence="1">
    <location>
        <begin position="1"/>
        <end position="21"/>
    </location>
</feature>
<dbReference type="EMBL" id="JABRWO010000001">
    <property type="protein sequence ID" value="MBA2113168.1"/>
    <property type="molecule type" value="Genomic_DNA"/>
</dbReference>
<proteinExistence type="predicted"/>
<dbReference type="Proteomes" id="UP000551616">
    <property type="component" value="Unassembled WGS sequence"/>
</dbReference>
<keyword evidence="2" id="KW-0812">Transmembrane</keyword>
<feature type="transmembrane region" description="Helical" evidence="2">
    <location>
        <begin position="32"/>
        <end position="54"/>
    </location>
</feature>
<comment type="caution">
    <text evidence="3">The sequence shown here is derived from an EMBL/GenBank/DDBJ whole genome shotgun (WGS) entry which is preliminary data.</text>
</comment>
<protein>
    <submittedName>
        <fullName evidence="3">Uncharacterized protein</fullName>
    </submittedName>
</protein>
<sequence>MEADHDEAFSPTAMPADEDASADPYDLEATKWLVPAALVLFAMLLTEVVVLFAWRTFGGELAIFIRFGQAGVAGFYLACGWAKWWVRWLAALVAVLALSTTMLQQYNFAAYVLFGVLIMISAGFTFLVRMIVSVIRGESSPSQRFTIFGLMVVTAIVAVCVVAMSNVPQFQEPARGTSLALMMALFGLCLISQCSPLWTTSQRQAISFAGSAFSLAAVMPFAIYGLIYLYQNQMPPIMNVVLPCWLMVFTTWATLYPLMFVFYGLGGALVDPSWKLKSRHESSPSPRHIESEVDVLMDDPGDGN</sequence>
<reference evidence="3 4" key="1">
    <citation type="submission" date="2020-05" db="EMBL/GenBank/DDBJ databases">
        <title>Bremerella alba sp. nov., a novel planctomycete isolated from the surface of the macroalga Fucus spiralis.</title>
        <authorList>
            <person name="Godinho O."/>
            <person name="Botelho R."/>
            <person name="Albuquerque L."/>
            <person name="Wiegand S."/>
            <person name="Da Costa M.S."/>
            <person name="Lobo-Da-Cunha A."/>
            <person name="Jogler C."/>
            <person name="Lage O.M."/>
        </authorList>
    </citation>
    <scope>NUCLEOTIDE SEQUENCE [LARGE SCALE GENOMIC DNA]</scope>
    <source>
        <strain evidence="3 4">FF15</strain>
    </source>
</reference>
<evidence type="ECO:0000313" key="4">
    <source>
        <dbReference type="Proteomes" id="UP000551616"/>
    </source>
</evidence>
<name>A0A7V9A5F9_9BACT</name>
<evidence type="ECO:0000256" key="2">
    <source>
        <dbReference type="SAM" id="Phobius"/>
    </source>
</evidence>
<dbReference type="RefSeq" id="WP_207394679.1">
    <property type="nucleotide sequence ID" value="NZ_JABRWO010000001.1"/>
</dbReference>
<feature type="compositionally biased region" description="Acidic residues" evidence="1">
    <location>
        <begin position="292"/>
        <end position="304"/>
    </location>
</feature>
<keyword evidence="2" id="KW-0472">Membrane</keyword>
<feature type="transmembrane region" description="Helical" evidence="2">
    <location>
        <begin position="147"/>
        <end position="167"/>
    </location>
</feature>
<gene>
    <name evidence="3" type="ORF">HOV93_03160</name>
</gene>
<dbReference type="AlphaFoldDB" id="A0A7V9A5F9"/>
<feature type="transmembrane region" description="Helical" evidence="2">
    <location>
        <begin position="242"/>
        <end position="265"/>
    </location>
</feature>
<accession>A0A7V9A5F9</accession>
<feature type="transmembrane region" description="Helical" evidence="2">
    <location>
        <begin position="84"/>
        <end position="103"/>
    </location>
</feature>
<evidence type="ECO:0000256" key="1">
    <source>
        <dbReference type="SAM" id="MobiDB-lite"/>
    </source>
</evidence>
<feature type="transmembrane region" description="Helical" evidence="2">
    <location>
        <begin position="179"/>
        <end position="199"/>
    </location>
</feature>
<keyword evidence="2" id="KW-1133">Transmembrane helix</keyword>
<feature type="region of interest" description="Disordered" evidence="1">
    <location>
        <begin position="280"/>
        <end position="304"/>
    </location>
</feature>
<feature type="transmembrane region" description="Helical" evidence="2">
    <location>
        <begin position="205"/>
        <end position="230"/>
    </location>
</feature>
<feature type="compositionally biased region" description="Basic and acidic residues" evidence="1">
    <location>
        <begin position="280"/>
        <end position="291"/>
    </location>
</feature>